<accession>A0A6G1IY77</accession>
<dbReference type="AlphaFoldDB" id="A0A6G1IY77"/>
<dbReference type="EMBL" id="MU005586">
    <property type="protein sequence ID" value="KAF2682849.1"/>
    <property type="molecule type" value="Genomic_DNA"/>
</dbReference>
<evidence type="ECO:0000313" key="3">
    <source>
        <dbReference type="Proteomes" id="UP000799291"/>
    </source>
</evidence>
<evidence type="ECO:0000313" key="2">
    <source>
        <dbReference type="EMBL" id="KAF2682849.1"/>
    </source>
</evidence>
<gene>
    <name evidence="2" type="ORF">K458DRAFT_390764</name>
</gene>
<feature type="region of interest" description="Disordered" evidence="1">
    <location>
        <begin position="1"/>
        <end position="102"/>
    </location>
</feature>
<name>A0A6G1IY77_9PLEO</name>
<feature type="compositionally biased region" description="Low complexity" evidence="1">
    <location>
        <begin position="51"/>
        <end position="90"/>
    </location>
</feature>
<proteinExistence type="predicted"/>
<feature type="compositionally biased region" description="Basic and acidic residues" evidence="1">
    <location>
        <begin position="508"/>
        <end position="521"/>
    </location>
</feature>
<feature type="compositionally biased region" description="Pro residues" evidence="1">
    <location>
        <begin position="409"/>
        <end position="419"/>
    </location>
</feature>
<protein>
    <submittedName>
        <fullName evidence="2">Uncharacterized protein</fullName>
    </submittedName>
</protein>
<feature type="compositionally biased region" description="Low complexity" evidence="1">
    <location>
        <begin position="464"/>
        <end position="473"/>
    </location>
</feature>
<evidence type="ECO:0000256" key="1">
    <source>
        <dbReference type="SAM" id="MobiDB-lite"/>
    </source>
</evidence>
<sequence>MAAPDLGARVPRIPKLTYRTRLPTDDSSPTSRHPVRDPSIIDSLEIQPCVSNSTTSTTDNRPSSDSRSTTSSSSVSTSLASSNGSTTRSSKTPKKKKNGVLSFLTIKEPSQLALEQYAESQRKQTAAKGGHAAPVGLQSISLQKLPANVPKVNSKWDGIPESLKSSKSSIASPKRESSSSHGSSHSSGPPPNYDYGLNTSVFSVASDGSRGPPNSLASPMASTTNFGERRDSGPSDSSETPTLNSPSTSSLPSTTYFFPDADPSSKGALPTSYTEHPWSPPPPPPDMTLEAFPFPDANPDEPTHSVDSKADAIFKKLKANGRGFLAGEAREIKLGDESDDSDSVPDSHDFLFDLQPSSIGAAAPVQAPQAMSAPHAVEPPPRGLSPVSPTMTDFPSRGPSTNFSRPRPRPSPFALPPKSGPSSLPTLYEASIASTDTITDPPNLSKRSSKNSDETFIAPPTPTTPTSQRNRSNSSRDRLGLGGHIRKNEVLPWESQEQPAHAPLGPHIGDDRNALWNFAHD</sequence>
<feature type="compositionally biased region" description="Polar residues" evidence="1">
    <location>
        <begin position="215"/>
        <end position="226"/>
    </location>
</feature>
<feature type="region of interest" description="Disordered" evidence="1">
    <location>
        <begin position="320"/>
        <end position="521"/>
    </location>
</feature>
<feature type="compositionally biased region" description="Polar residues" evidence="1">
    <location>
        <begin position="432"/>
        <end position="446"/>
    </location>
</feature>
<keyword evidence="3" id="KW-1185">Reference proteome</keyword>
<feature type="compositionally biased region" description="Low complexity" evidence="1">
    <location>
        <begin position="237"/>
        <end position="255"/>
    </location>
</feature>
<feature type="compositionally biased region" description="Low complexity" evidence="1">
    <location>
        <begin position="162"/>
        <end position="172"/>
    </location>
</feature>
<reference evidence="2" key="1">
    <citation type="journal article" date="2020" name="Stud. Mycol.">
        <title>101 Dothideomycetes genomes: a test case for predicting lifestyles and emergence of pathogens.</title>
        <authorList>
            <person name="Haridas S."/>
            <person name="Albert R."/>
            <person name="Binder M."/>
            <person name="Bloem J."/>
            <person name="Labutti K."/>
            <person name="Salamov A."/>
            <person name="Andreopoulos B."/>
            <person name="Baker S."/>
            <person name="Barry K."/>
            <person name="Bills G."/>
            <person name="Bluhm B."/>
            <person name="Cannon C."/>
            <person name="Castanera R."/>
            <person name="Culley D."/>
            <person name="Daum C."/>
            <person name="Ezra D."/>
            <person name="Gonzalez J."/>
            <person name="Henrissat B."/>
            <person name="Kuo A."/>
            <person name="Liang C."/>
            <person name="Lipzen A."/>
            <person name="Lutzoni F."/>
            <person name="Magnuson J."/>
            <person name="Mondo S."/>
            <person name="Nolan M."/>
            <person name="Ohm R."/>
            <person name="Pangilinan J."/>
            <person name="Park H.-J."/>
            <person name="Ramirez L."/>
            <person name="Alfaro M."/>
            <person name="Sun H."/>
            <person name="Tritt A."/>
            <person name="Yoshinaga Y."/>
            <person name="Zwiers L.-H."/>
            <person name="Turgeon B."/>
            <person name="Goodwin S."/>
            <person name="Spatafora J."/>
            <person name="Crous P."/>
            <person name="Grigoriev I."/>
        </authorList>
    </citation>
    <scope>NUCLEOTIDE SEQUENCE</scope>
    <source>
        <strain evidence="2">CBS 122367</strain>
    </source>
</reference>
<dbReference type="Proteomes" id="UP000799291">
    <property type="component" value="Unassembled WGS sequence"/>
</dbReference>
<organism evidence="2 3">
    <name type="scientific">Lentithecium fluviatile CBS 122367</name>
    <dbReference type="NCBI Taxonomy" id="1168545"/>
    <lineage>
        <taxon>Eukaryota</taxon>
        <taxon>Fungi</taxon>
        <taxon>Dikarya</taxon>
        <taxon>Ascomycota</taxon>
        <taxon>Pezizomycotina</taxon>
        <taxon>Dothideomycetes</taxon>
        <taxon>Pleosporomycetidae</taxon>
        <taxon>Pleosporales</taxon>
        <taxon>Massarineae</taxon>
        <taxon>Lentitheciaceae</taxon>
        <taxon>Lentithecium</taxon>
    </lineage>
</organism>
<dbReference type="OrthoDB" id="4117770at2759"/>
<feature type="region of interest" description="Disordered" evidence="1">
    <location>
        <begin position="140"/>
        <end position="307"/>
    </location>
</feature>